<evidence type="ECO:0000313" key="2">
    <source>
        <dbReference type="EMBL" id="PQA60186.1"/>
    </source>
</evidence>
<evidence type="ECO:0000259" key="1">
    <source>
        <dbReference type="Pfam" id="PF08291"/>
    </source>
</evidence>
<evidence type="ECO:0000313" key="3">
    <source>
        <dbReference type="Proteomes" id="UP000239590"/>
    </source>
</evidence>
<proteinExistence type="predicted"/>
<dbReference type="SUPFAM" id="SSF55166">
    <property type="entry name" value="Hedgehog/DD-peptidase"/>
    <property type="match status" value="1"/>
</dbReference>
<organism evidence="2 3">
    <name type="scientific">Siphonobacter curvatus</name>
    <dbReference type="NCBI Taxonomy" id="2094562"/>
    <lineage>
        <taxon>Bacteria</taxon>
        <taxon>Pseudomonadati</taxon>
        <taxon>Bacteroidota</taxon>
        <taxon>Cytophagia</taxon>
        <taxon>Cytophagales</taxon>
        <taxon>Cytophagaceae</taxon>
        <taxon>Siphonobacter</taxon>
    </lineage>
</organism>
<keyword evidence="3" id="KW-1185">Reference proteome</keyword>
<reference evidence="3" key="1">
    <citation type="submission" date="2018-02" db="EMBL/GenBank/DDBJ databases">
        <title>Genome sequencing of Solimonas sp. HR-BB.</title>
        <authorList>
            <person name="Lee Y."/>
            <person name="Jeon C.O."/>
        </authorList>
    </citation>
    <scope>NUCLEOTIDE SEQUENCE [LARGE SCALE GENOMIC DNA]</scope>
    <source>
        <strain evidence="3">HR-U</strain>
    </source>
</reference>
<dbReference type="RefSeq" id="WP_104712195.1">
    <property type="nucleotide sequence ID" value="NZ_PTRA01000001.1"/>
</dbReference>
<sequence length="155" mass="17329">MEKISTFVSYKEATSSATAARLGIDNTPGTETLKRMAYVADRVHTPLREHFNIPIPVTSFYRSSKLNSAIGGARSSQHVKGEAMDLDLGSGVNGTRNRDLFDYIRKYLAFDQLIWEFGTDEDPDWVHVSLAKEGNRREILKATKVAGKTVYAPFK</sequence>
<name>A0A2S7IR82_9BACT</name>
<dbReference type="EMBL" id="PTRA01000001">
    <property type="protein sequence ID" value="PQA60186.1"/>
    <property type="molecule type" value="Genomic_DNA"/>
</dbReference>
<comment type="caution">
    <text evidence="2">The sequence shown here is derived from an EMBL/GenBank/DDBJ whole genome shotgun (WGS) entry which is preliminary data.</text>
</comment>
<accession>A0A2S7IR82</accession>
<dbReference type="AlphaFoldDB" id="A0A2S7IR82"/>
<dbReference type="OrthoDB" id="5242612at2"/>
<gene>
    <name evidence="2" type="ORF">C5O19_11365</name>
</gene>
<dbReference type="InterPro" id="IPR009045">
    <property type="entry name" value="Zn_M74/Hedgehog-like"/>
</dbReference>
<dbReference type="Pfam" id="PF08291">
    <property type="entry name" value="Peptidase_M15_3"/>
    <property type="match status" value="1"/>
</dbReference>
<feature type="domain" description="Peptidase M15A C-terminal" evidence="1">
    <location>
        <begin position="9"/>
        <end position="128"/>
    </location>
</feature>
<protein>
    <recommendedName>
        <fullName evidence="1">Peptidase M15A C-terminal domain-containing protein</fullName>
    </recommendedName>
</protein>
<dbReference type="InterPro" id="IPR013230">
    <property type="entry name" value="Peptidase_M15A_C"/>
</dbReference>
<dbReference type="Gene3D" id="3.30.1380.10">
    <property type="match status" value="1"/>
</dbReference>
<dbReference type="Proteomes" id="UP000239590">
    <property type="component" value="Unassembled WGS sequence"/>
</dbReference>